<evidence type="ECO:0000313" key="3">
    <source>
        <dbReference type="EMBL" id="TGD43820.1"/>
    </source>
</evidence>
<dbReference type="EMBL" id="RPEM01000004">
    <property type="protein sequence ID" value="TGD43820.1"/>
    <property type="molecule type" value="Genomic_DNA"/>
</dbReference>
<evidence type="ECO:0000256" key="1">
    <source>
        <dbReference type="SAM" id="MobiDB-lite"/>
    </source>
</evidence>
<protein>
    <submittedName>
        <fullName evidence="3">Uncharacterized protein</fullName>
    </submittedName>
</protein>
<organism evidence="3 4">
    <name type="scientific">Pseudotabrizicola sediminis</name>
    <dbReference type="NCBI Taxonomy" id="2486418"/>
    <lineage>
        <taxon>Bacteria</taxon>
        <taxon>Pseudomonadati</taxon>
        <taxon>Pseudomonadota</taxon>
        <taxon>Alphaproteobacteria</taxon>
        <taxon>Rhodobacterales</taxon>
        <taxon>Paracoccaceae</taxon>
        <taxon>Pseudotabrizicola</taxon>
    </lineage>
</organism>
<proteinExistence type="predicted"/>
<gene>
    <name evidence="3" type="ORF">EEB11_07490</name>
</gene>
<evidence type="ECO:0000256" key="2">
    <source>
        <dbReference type="SAM" id="SignalP"/>
    </source>
</evidence>
<feature type="region of interest" description="Disordered" evidence="1">
    <location>
        <begin position="85"/>
        <end position="134"/>
    </location>
</feature>
<dbReference type="RefSeq" id="WP_135429854.1">
    <property type="nucleotide sequence ID" value="NZ_RPEM01000004.1"/>
</dbReference>
<evidence type="ECO:0000313" key="4">
    <source>
        <dbReference type="Proteomes" id="UP000297741"/>
    </source>
</evidence>
<feature type="chain" id="PRO_5045817401" evidence="2">
    <location>
        <begin position="22"/>
        <end position="159"/>
    </location>
</feature>
<sequence length="159" mass="15876">MNRTIITLSIASQLLAFGAFAQTTGTSDMASSSSFGSDWSTSLGLAMFGEDGTSVRPSAELSSQWATLSEEDKGMLQRDCAAYMQQSEGSTDATGAATGTTDGAAAGTTGTAEGAGTTGTAGTSMDTTAGTATDTTTAGIPITVSMDQMEEICAATSDM</sequence>
<reference evidence="3 4" key="1">
    <citation type="submission" date="2018-11" db="EMBL/GenBank/DDBJ databases">
        <title>Tabrizicola sp. isolated from sediment of alpine lake.</title>
        <authorList>
            <person name="Liu Z."/>
        </authorList>
    </citation>
    <scope>NUCLEOTIDE SEQUENCE [LARGE SCALE GENOMIC DNA]</scope>
    <source>
        <strain evidence="3 4">DRYC-M-16</strain>
    </source>
</reference>
<keyword evidence="2" id="KW-0732">Signal</keyword>
<comment type="caution">
    <text evidence="3">The sequence shown here is derived from an EMBL/GenBank/DDBJ whole genome shotgun (WGS) entry which is preliminary data.</text>
</comment>
<dbReference type="Proteomes" id="UP000297741">
    <property type="component" value="Unassembled WGS sequence"/>
</dbReference>
<feature type="signal peptide" evidence="2">
    <location>
        <begin position="1"/>
        <end position="21"/>
    </location>
</feature>
<accession>A0ABY2KMK8</accession>
<name>A0ABY2KMK8_9RHOB</name>
<keyword evidence="4" id="KW-1185">Reference proteome</keyword>
<feature type="compositionally biased region" description="Low complexity" evidence="1">
    <location>
        <begin position="89"/>
        <end position="134"/>
    </location>
</feature>